<evidence type="ECO:0000256" key="12">
    <source>
        <dbReference type="SAM" id="Phobius"/>
    </source>
</evidence>
<dbReference type="PANTHER" id="PTHR11537">
    <property type="entry name" value="VOLTAGE-GATED POTASSIUM CHANNEL"/>
    <property type="match status" value="1"/>
</dbReference>
<feature type="domain" description="Ion transport" evidence="13">
    <location>
        <begin position="5"/>
        <end position="207"/>
    </location>
</feature>
<protein>
    <recommendedName>
        <fullName evidence="13">Ion transport domain-containing protein</fullName>
    </recommendedName>
</protein>
<evidence type="ECO:0000256" key="1">
    <source>
        <dbReference type="ARBA" id="ARBA00004141"/>
    </source>
</evidence>
<dbReference type="AlphaFoldDB" id="A0A7C5Q9M7"/>
<keyword evidence="8 12" id="KW-1133">Transmembrane helix</keyword>
<evidence type="ECO:0000256" key="3">
    <source>
        <dbReference type="ARBA" id="ARBA00022538"/>
    </source>
</evidence>
<feature type="transmembrane region" description="Helical" evidence="12">
    <location>
        <begin position="164"/>
        <end position="185"/>
    </location>
</feature>
<evidence type="ECO:0000256" key="10">
    <source>
        <dbReference type="ARBA" id="ARBA00023136"/>
    </source>
</evidence>
<dbReference type="GO" id="GO:0008076">
    <property type="term" value="C:voltage-gated potassium channel complex"/>
    <property type="evidence" value="ECO:0007669"/>
    <property type="project" value="InterPro"/>
</dbReference>
<feature type="transmembrane region" description="Helical" evidence="12">
    <location>
        <begin position="7"/>
        <end position="27"/>
    </location>
</feature>
<gene>
    <name evidence="14" type="ORF">ENM11_03415</name>
</gene>
<comment type="subcellular location">
    <subcellularLocation>
        <location evidence="1">Membrane</location>
        <topology evidence="1">Multi-pass membrane protein</topology>
    </subcellularLocation>
</comment>
<comment type="caution">
    <text evidence="14">The sequence shown here is derived from an EMBL/GenBank/DDBJ whole genome shotgun (WGS) entry which is preliminary data.</text>
</comment>
<dbReference type="InterPro" id="IPR028325">
    <property type="entry name" value="VG_K_chnl"/>
</dbReference>
<evidence type="ECO:0000256" key="5">
    <source>
        <dbReference type="ARBA" id="ARBA00022826"/>
    </source>
</evidence>
<feature type="transmembrane region" description="Helical" evidence="12">
    <location>
        <begin position="128"/>
        <end position="149"/>
    </location>
</feature>
<dbReference type="PRINTS" id="PR00169">
    <property type="entry name" value="KCHANNEL"/>
</dbReference>
<keyword evidence="10 12" id="KW-0472">Membrane</keyword>
<dbReference type="SUPFAM" id="SSF81324">
    <property type="entry name" value="Voltage-gated potassium channels"/>
    <property type="match status" value="1"/>
</dbReference>
<keyword evidence="9" id="KW-0406">Ion transport</keyword>
<reference evidence="14" key="1">
    <citation type="journal article" date="2020" name="mSystems">
        <title>Genome- and Community-Level Interaction Insights into Carbon Utilization and Element Cycling Functions of Hydrothermarchaeota in Hydrothermal Sediment.</title>
        <authorList>
            <person name="Zhou Z."/>
            <person name="Liu Y."/>
            <person name="Xu W."/>
            <person name="Pan J."/>
            <person name="Luo Z.H."/>
            <person name="Li M."/>
        </authorList>
    </citation>
    <scope>NUCLEOTIDE SEQUENCE [LARGE SCALE GENOMIC DNA]</scope>
    <source>
        <strain evidence="14">SpSt-1056</strain>
    </source>
</reference>
<sequence length="273" mass="29786">MASRWELTASMLATASICLILVEHFVALEFAELFAVMAVDGVIVVVLLVDLLRRAKASGNAPRYVLSCWYEAVALLPLALFYFLETQTYIGAVLRGFRFFRLLRLAIAAARTARTIQRVSQVIIRSRLAYLLAVSAAFIFVGTLSAYILEVDVPESKIRDLGDAFWWSLATVTTVGYGDVVPVTLGGRIIGSILMVTGIAVIGVFISTLGSTLLSTARTTSPITSEVKDIIKNKLDVLETLSEDEVNKLIELIKTLHSMGNNPKSFGCEFSEG</sequence>
<keyword evidence="2" id="KW-0813">Transport</keyword>
<keyword evidence="4 12" id="KW-0812">Transmembrane</keyword>
<evidence type="ECO:0000256" key="6">
    <source>
        <dbReference type="ARBA" id="ARBA00022882"/>
    </source>
</evidence>
<evidence type="ECO:0000256" key="9">
    <source>
        <dbReference type="ARBA" id="ARBA00023065"/>
    </source>
</evidence>
<evidence type="ECO:0000259" key="13">
    <source>
        <dbReference type="Pfam" id="PF00520"/>
    </source>
</evidence>
<evidence type="ECO:0000256" key="4">
    <source>
        <dbReference type="ARBA" id="ARBA00022692"/>
    </source>
</evidence>
<feature type="transmembrane region" description="Helical" evidence="12">
    <location>
        <begin position="33"/>
        <end position="52"/>
    </location>
</feature>
<feature type="transmembrane region" description="Helical" evidence="12">
    <location>
        <begin position="192"/>
        <end position="214"/>
    </location>
</feature>
<accession>A0A7C5Q9M7</accession>
<evidence type="ECO:0000256" key="8">
    <source>
        <dbReference type="ARBA" id="ARBA00022989"/>
    </source>
</evidence>
<dbReference type="Gene3D" id="1.10.287.70">
    <property type="match status" value="1"/>
</dbReference>
<evidence type="ECO:0000256" key="7">
    <source>
        <dbReference type="ARBA" id="ARBA00022958"/>
    </source>
</evidence>
<keyword evidence="7" id="KW-0630">Potassium</keyword>
<keyword evidence="11" id="KW-0407">Ion channel</keyword>
<dbReference type="Pfam" id="PF00520">
    <property type="entry name" value="Ion_trans"/>
    <property type="match status" value="1"/>
</dbReference>
<dbReference type="Gene3D" id="1.20.120.350">
    <property type="entry name" value="Voltage-gated potassium channels. Chain C"/>
    <property type="match status" value="1"/>
</dbReference>
<evidence type="ECO:0000256" key="11">
    <source>
        <dbReference type="ARBA" id="ARBA00023303"/>
    </source>
</evidence>
<keyword evidence="5" id="KW-0631">Potassium channel</keyword>
<dbReference type="EMBL" id="DRWN01000026">
    <property type="protein sequence ID" value="HHK68190.1"/>
    <property type="molecule type" value="Genomic_DNA"/>
</dbReference>
<dbReference type="GO" id="GO:0005249">
    <property type="term" value="F:voltage-gated potassium channel activity"/>
    <property type="evidence" value="ECO:0007669"/>
    <property type="project" value="InterPro"/>
</dbReference>
<proteinExistence type="predicted"/>
<organism evidence="14">
    <name type="scientific">Caldiarchaeum subterraneum</name>
    <dbReference type="NCBI Taxonomy" id="311458"/>
    <lineage>
        <taxon>Archaea</taxon>
        <taxon>Nitrososphaerota</taxon>
        <taxon>Candidatus Caldarchaeales</taxon>
        <taxon>Candidatus Caldarchaeaceae</taxon>
        <taxon>Candidatus Caldarchaeum</taxon>
    </lineage>
</organism>
<dbReference type="PANTHER" id="PTHR11537:SF254">
    <property type="entry name" value="POTASSIUM VOLTAGE-GATED CHANNEL PROTEIN SHAB"/>
    <property type="match status" value="1"/>
</dbReference>
<keyword evidence="3" id="KW-0633">Potassium transport</keyword>
<evidence type="ECO:0000313" key="14">
    <source>
        <dbReference type="EMBL" id="HHK68190.1"/>
    </source>
</evidence>
<dbReference type="GO" id="GO:0001508">
    <property type="term" value="P:action potential"/>
    <property type="evidence" value="ECO:0007669"/>
    <property type="project" value="TreeGrafter"/>
</dbReference>
<dbReference type="Gene3D" id="1.20.5.110">
    <property type="match status" value="1"/>
</dbReference>
<feature type="transmembrane region" description="Helical" evidence="12">
    <location>
        <begin position="64"/>
        <end position="83"/>
    </location>
</feature>
<name>A0A7C5Q9M7_CALS0</name>
<evidence type="ECO:0000256" key="2">
    <source>
        <dbReference type="ARBA" id="ARBA00022448"/>
    </source>
</evidence>
<feature type="transmembrane region" description="Helical" evidence="12">
    <location>
        <begin position="89"/>
        <end position="107"/>
    </location>
</feature>
<dbReference type="InterPro" id="IPR005821">
    <property type="entry name" value="Ion_trans_dom"/>
</dbReference>
<keyword evidence="6" id="KW-0851">Voltage-gated channel</keyword>
<dbReference type="InterPro" id="IPR027359">
    <property type="entry name" value="Volt_channel_dom_sf"/>
</dbReference>